<feature type="region of interest" description="Disordered" evidence="1">
    <location>
        <begin position="120"/>
        <end position="143"/>
    </location>
</feature>
<accession>A0AAW0NA72</accession>
<evidence type="ECO:0000313" key="3">
    <source>
        <dbReference type="Proteomes" id="UP001460270"/>
    </source>
</evidence>
<feature type="compositionally biased region" description="Basic and acidic residues" evidence="1">
    <location>
        <begin position="1"/>
        <end position="34"/>
    </location>
</feature>
<gene>
    <name evidence="2" type="ORF">WMY93_023555</name>
</gene>
<dbReference type="Proteomes" id="UP001460270">
    <property type="component" value="Unassembled WGS sequence"/>
</dbReference>
<dbReference type="EMBL" id="JBBPFD010000017">
    <property type="protein sequence ID" value="KAK7891592.1"/>
    <property type="molecule type" value="Genomic_DNA"/>
</dbReference>
<reference evidence="3" key="1">
    <citation type="submission" date="2024-04" db="EMBL/GenBank/DDBJ databases">
        <title>Salinicola lusitanus LLJ914,a marine bacterium isolated from the Okinawa Trough.</title>
        <authorList>
            <person name="Li J."/>
        </authorList>
    </citation>
    <scope>NUCLEOTIDE SEQUENCE [LARGE SCALE GENOMIC DNA]</scope>
</reference>
<organism evidence="2 3">
    <name type="scientific">Mugilogobius chulae</name>
    <name type="common">yellowstripe goby</name>
    <dbReference type="NCBI Taxonomy" id="88201"/>
    <lineage>
        <taxon>Eukaryota</taxon>
        <taxon>Metazoa</taxon>
        <taxon>Chordata</taxon>
        <taxon>Craniata</taxon>
        <taxon>Vertebrata</taxon>
        <taxon>Euteleostomi</taxon>
        <taxon>Actinopterygii</taxon>
        <taxon>Neopterygii</taxon>
        <taxon>Teleostei</taxon>
        <taxon>Neoteleostei</taxon>
        <taxon>Acanthomorphata</taxon>
        <taxon>Gobiaria</taxon>
        <taxon>Gobiiformes</taxon>
        <taxon>Gobioidei</taxon>
        <taxon>Gobiidae</taxon>
        <taxon>Gobionellinae</taxon>
        <taxon>Mugilogobius</taxon>
    </lineage>
</organism>
<evidence type="ECO:0000313" key="2">
    <source>
        <dbReference type="EMBL" id="KAK7891592.1"/>
    </source>
</evidence>
<protein>
    <submittedName>
        <fullName evidence="2">Uncharacterized protein</fullName>
    </submittedName>
</protein>
<feature type="region of interest" description="Disordered" evidence="1">
    <location>
        <begin position="1"/>
        <end position="40"/>
    </location>
</feature>
<evidence type="ECO:0000256" key="1">
    <source>
        <dbReference type="SAM" id="MobiDB-lite"/>
    </source>
</evidence>
<feature type="compositionally biased region" description="Polar residues" evidence="1">
    <location>
        <begin position="121"/>
        <end position="143"/>
    </location>
</feature>
<sequence length="143" mass="16234">MSGDWRKRARQKNGENTREREIKRKRRAGVDDLKPSPPAELLRPLHISVGAGDWSGSDDSREASWIYCSVRLELFYTDPRPRGSASQTQRNIRVIMVIRVSICSCASSCELRSVKHRLKPSTLTDFPPDTSSHNSKNQTSLRP</sequence>
<comment type="caution">
    <text evidence="2">The sequence shown here is derived from an EMBL/GenBank/DDBJ whole genome shotgun (WGS) entry which is preliminary data.</text>
</comment>
<keyword evidence="3" id="KW-1185">Reference proteome</keyword>
<dbReference type="AlphaFoldDB" id="A0AAW0NA72"/>
<name>A0AAW0NA72_9GOBI</name>
<proteinExistence type="predicted"/>